<dbReference type="PROSITE" id="PS50901">
    <property type="entry name" value="FTSK"/>
    <property type="match status" value="2"/>
</dbReference>
<dbReference type="InterPro" id="IPR003593">
    <property type="entry name" value="AAA+_ATPase"/>
</dbReference>
<feature type="domain" description="FtsK" evidence="8">
    <location>
        <begin position="969"/>
        <end position="1151"/>
    </location>
</feature>
<keyword evidence="3 4" id="KW-0067">ATP-binding</keyword>
<sequence>MTSTAPPDGPAPRGVRTWTVVSPASRHDVDVEAADDQELDTVLPVLGRVLGTSVTAVWSGSTRLSGSTLLGSAALSHGAVLALHGPAPRSPGTAGDADQPASALELQVTGGPEAGRSVPVPQGRLVLGRGAGCGLSLSDPDVSRQHVVLDVRDGLITVADLGSANGSRLGDEELGAAPRPWAPGETLRVGASAVRLAGPSGGALPVAPAGAGRLLLRPHHRVTSPRVGTEVRFPAEPVQPPPRRLAWVAIALPAVAGVAMAVLLSAPQFLFFALLSPVVALGTWVSDRWSGRRRRRQDVLSHALELRAAQQRLTAALATDLAAARAAHPDAAALTSAARRRSAPLWQRTAADPDALVLRVGSGPGPTLVRRRDGDAGPSGVEAEEQPVTVDLRRAGVLGVVGPVPLLRGMVAALLVQLAGLHSPADARLALLTGPRSAGAWSWCRWLPHLSATAVVCSSPGPAADEDLHRTVTGWVARHRADRGPGGAGWLVVLVDRPLPAATAALLRGAQDAGVVVVCLATDADGLPVPAGAVLAIGGETGSTAELSQHGDSRRTVTALDQVPPGTAARFARSLAPLGTPSGQDDLPAALRLADVLPLPADGTGPGWTRSRTRLVATLGRSSAGVVQLDLCAQGPHALVAGTTGSGKSELLQTLVAGLALAHPPDRCSFLLVDYKGGAAFAETAALPHTVGMVTDLDPQSTARALRSLGAELTRREQVLAEHGVRDLGQLPEHVPLARLVIVVDEFATLAEELPDFVLGLVGIAQRGRSLGVHLVLATQRPAGVVSPEIRANCSLRICLRTTDEADSRDVLGTPVAAHLPVELPGRGHVRSGSGTPTLVQVARVSTRPPGAAATDPVVRERSWPPGTGTPAAPGTPGPAPAGDDARTEDARTEDARTEDAPTDLARLVEALVSAAAAQGIAGAHRPWQPPLPDRLPAEVLAREPDGSPEPSCTRLRLGLVDRPDAQARDLLTLDLDSGGAWLAVGGARSGRSTLLRSVLRTATAALPPSRLQVHVLDHGGGALAAEGAMLPHAGTVVGGDDPLRTLRLVQRLTAEVADRRAGDGRQRPRVLLLVDGAEALGTMLDEIDPATGSAGLHRLVRDGAAAGLTCLLTADRAVPGGRLAAVATRRLVLPLPDRADYAVAGLPARAVPAHRPPGRALIGEEAWECQLALPPVDARPARDAPGTPVPDGVRIPELPAEASLPLGGPGGAGAPLWLPVGLGGDEGTVVGIDLARAGGLLVAGPPGSGRSTTLDGFAAQWAATGVPVLRIGAGPGSAPLVDGVLCLVDPGVAQVQDWVATTAGGPAVVVVDDLAGLPDALGDALTQLCRPGRGLVLVGAGAPAELAATFRGPTAALRRSRSGLLLRPGPGDAEVLGIRLPRARVADRPGSGWLVVGGVPQRVQVARHRLGTLPGPAPQPPVTDDRTADDQATGDRAAEVTGTSAGGGHAWRPAG</sequence>
<evidence type="ECO:0000256" key="1">
    <source>
        <dbReference type="ARBA" id="ARBA00022553"/>
    </source>
</evidence>
<dbReference type="Proteomes" id="UP000470470">
    <property type="component" value="Unassembled WGS sequence"/>
</dbReference>
<dbReference type="InterPro" id="IPR050206">
    <property type="entry name" value="FtsK/SpoIIIE/SftA"/>
</dbReference>
<feature type="transmembrane region" description="Helical" evidence="6">
    <location>
        <begin position="245"/>
        <end position="263"/>
    </location>
</feature>
<evidence type="ECO:0000256" key="5">
    <source>
        <dbReference type="SAM" id="MobiDB-lite"/>
    </source>
</evidence>
<dbReference type="PANTHER" id="PTHR22683:SF1">
    <property type="entry name" value="TYPE VII SECRETION SYSTEM PROTEIN ESSC"/>
    <property type="match status" value="1"/>
</dbReference>
<keyword evidence="10" id="KW-1185">Reference proteome</keyword>
<dbReference type="InterPro" id="IPR008984">
    <property type="entry name" value="SMAD_FHA_dom_sf"/>
</dbReference>
<keyword evidence="2 4" id="KW-0547">Nucleotide-binding</keyword>
<dbReference type="SUPFAM" id="SSF52540">
    <property type="entry name" value="P-loop containing nucleoside triphosphate hydrolases"/>
    <property type="match status" value="3"/>
</dbReference>
<feature type="domain" description="FtsK" evidence="8">
    <location>
        <begin position="624"/>
        <end position="809"/>
    </location>
</feature>
<feature type="domain" description="FHA" evidence="7">
    <location>
        <begin position="125"/>
        <end position="174"/>
    </location>
</feature>
<feature type="region of interest" description="Disordered" evidence="5">
    <location>
        <begin position="1412"/>
        <end position="1456"/>
    </location>
</feature>
<dbReference type="CDD" id="cd00060">
    <property type="entry name" value="FHA"/>
    <property type="match status" value="1"/>
</dbReference>
<dbReference type="InterPro" id="IPR032030">
    <property type="entry name" value="YscD_cytoplasmic_dom"/>
</dbReference>
<dbReference type="SUPFAM" id="SSF49879">
    <property type="entry name" value="SMAD/FHA domain"/>
    <property type="match status" value="1"/>
</dbReference>
<protein>
    <submittedName>
        <fullName evidence="9">FHA domain-containing protein</fullName>
    </submittedName>
</protein>
<dbReference type="CDD" id="cd01127">
    <property type="entry name" value="TrwB_TraG_TraD_VirD4"/>
    <property type="match status" value="1"/>
</dbReference>
<dbReference type="PROSITE" id="PS50006">
    <property type="entry name" value="FHA_DOMAIN"/>
    <property type="match status" value="1"/>
</dbReference>
<proteinExistence type="predicted"/>
<dbReference type="Gene3D" id="2.60.200.20">
    <property type="match status" value="1"/>
</dbReference>
<evidence type="ECO:0000256" key="3">
    <source>
        <dbReference type="ARBA" id="ARBA00022840"/>
    </source>
</evidence>
<evidence type="ECO:0000259" key="8">
    <source>
        <dbReference type="PROSITE" id="PS50901"/>
    </source>
</evidence>
<evidence type="ECO:0000256" key="2">
    <source>
        <dbReference type="ARBA" id="ARBA00022741"/>
    </source>
</evidence>
<keyword evidence="6" id="KW-0472">Membrane</keyword>
<feature type="region of interest" description="Disordered" evidence="5">
    <location>
        <begin position="845"/>
        <end position="902"/>
    </location>
</feature>
<evidence type="ECO:0000313" key="9">
    <source>
        <dbReference type="EMBL" id="NEL52546.1"/>
    </source>
</evidence>
<dbReference type="InterPro" id="IPR002543">
    <property type="entry name" value="FtsK_dom"/>
</dbReference>
<feature type="transmembrane region" description="Helical" evidence="6">
    <location>
        <begin position="269"/>
        <end position="286"/>
    </location>
</feature>
<dbReference type="SMART" id="SM00382">
    <property type="entry name" value="AAA"/>
    <property type="match status" value="3"/>
</dbReference>
<dbReference type="EMBL" id="JAAGWK010000002">
    <property type="protein sequence ID" value="NEL52546.1"/>
    <property type="molecule type" value="Genomic_DNA"/>
</dbReference>
<dbReference type="Pfam" id="PF16697">
    <property type="entry name" value="Yop-YscD_cpl"/>
    <property type="match status" value="1"/>
</dbReference>
<keyword evidence="1" id="KW-0597">Phosphoprotein</keyword>
<feature type="binding site" evidence="4">
    <location>
        <begin position="642"/>
        <end position="649"/>
    </location>
    <ligand>
        <name>ATP</name>
        <dbReference type="ChEBI" id="CHEBI:30616"/>
    </ligand>
</feature>
<dbReference type="RefSeq" id="WP_152731301.1">
    <property type="nucleotide sequence ID" value="NZ_JAABOZ010000009.1"/>
</dbReference>
<accession>A0A7K3W890</accession>
<evidence type="ECO:0000259" key="7">
    <source>
        <dbReference type="PROSITE" id="PS50006"/>
    </source>
</evidence>
<keyword evidence="6" id="KW-1133">Transmembrane helix</keyword>
<reference evidence="9 10" key="1">
    <citation type="submission" date="2020-02" db="EMBL/GenBank/DDBJ databases">
        <title>The whole genome sequence of CPCC 205119.</title>
        <authorList>
            <person name="Jiang Z."/>
        </authorList>
    </citation>
    <scope>NUCLEOTIDE SEQUENCE [LARGE SCALE GENOMIC DNA]</scope>
    <source>
        <strain evidence="9 10">CPCC 205119</strain>
    </source>
</reference>
<name>A0A7K3W890_9ACTN</name>
<keyword evidence="6" id="KW-0812">Transmembrane</keyword>
<comment type="caution">
    <text evidence="9">The sequence shown here is derived from an EMBL/GenBank/DDBJ whole genome shotgun (WGS) entry which is preliminary data.</text>
</comment>
<dbReference type="SMART" id="SM00240">
    <property type="entry name" value="FHA"/>
    <property type="match status" value="1"/>
</dbReference>
<dbReference type="InterPro" id="IPR027417">
    <property type="entry name" value="P-loop_NTPase"/>
</dbReference>
<feature type="compositionally biased region" description="Basic and acidic residues" evidence="5">
    <location>
        <begin position="884"/>
        <end position="900"/>
    </location>
</feature>
<feature type="binding site" evidence="4">
    <location>
        <begin position="986"/>
        <end position="993"/>
    </location>
    <ligand>
        <name>ATP</name>
        <dbReference type="ChEBI" id="CHEBI:30616"/>
    </ligand>
</feature>
<dbReference type="GO" id="GO:0005524">
    <property type="term" value="F:ATP binding"/>
    <property type="evidence" value="ECO:0007669"/>
    <property type="project" value="UniProtKB-UniRule"/>
</dbReference>
<dbReference type="PANTHER" id="PTHR22683">
    <property type="entry name" value="SPORULATION PROTEIN RELATED"/>
    <property type="match status" value="1"/>
</dbReference>
<evidence type="ECO:0000256" key="6">
    <source>
        <dbReference type="SAM" id="Phobius"/>
    </source>
</evidence>
<evidence type="ECO:0000313" key="10">
    <source>
        <dbReference type="Proteomes" id="UP000470470"/>
    </source>
</evidence>
<dbReference type="Gene3D" id="3.40.50.300">
    <property type="entry name" value="P-loop containing nucleotide triphosphate hydrolases"/>
    <property type="match status" value="4"/>
</dbReference>
<dbReference type="Pfam" id="PF01580">
    <property type="entry name" value="FtsK_SpoIIIE"/>
    <property type="match status" value="2"/>
</dbReference>
<dbReference type="GO" id="GO:0003677">
    <property type="term" value="F:DNA binding"/>
    <property type="evidence" value="ECO:0007669"/>
    <property type="project" value="InterPro"/>
</dbReference>
<evidence type="ECO:0000256" key="4">
    <source>
        <dbReference type="PROSITE-ProRule" id="PRU00289"/>
    </source>
</evidence>
<dbReference type="InterPro" id="IPR000253">
    <property type="entry name" value="FHA_dom"/>
</dbReference>
<organism evidence="9 10">
    <name type="scientific">Goekera deserti</name>
    <dbReference type="NCBI Taxonomy" id="2497753"/>
    <lineage>
        <taxon>Bacteria</taxon>
        <taxon>Bacillati</taxon>
        <taxon>Actinomycetota</taxon>
        <taxon>Actinomycetes</taxon>
        <taxon>Geodermatophilales</taxon>
        <taxon>Geodermatophilaceae</taxon>
        <taxon>Goekera</taxon>
    </lineage>
</organism>
<gene>
    <name evidence="9" type="ORF">G1H19_00765</name>
</gene>